<dbReference type="GO" id="GO:0051539">
    <property type="term" value="F:4 iron, 4 sulfur cluster binding"/>
    <property type="evidence" value="ECO:0007669"/>
    <property type="project" value="UniProtKB-KW"/>
</dbReference>
<dbReference type="EMBL" id="OJIN01000234">
    <property type="protein sequence ID" value="SPD76264.1"/>
    <property type="molecule type" value="Genomic_DNA"/>
</dbReference>
<keyword evidence="1" id="KW-0004">4Fe-4S</keyword>
<accession>A0A445N3J5</accession>
<dbReference type="Gene3D" id="2.20.25.90">
    <property type="entry name" value="ADC-like domains"/>
    <property type="match status" value="1"/>
</dbReference>
<gene>
    <name evidence="7" type="ORF">PITCH_A880016</name>
</gene>
<dbReference type="AlphaFoldDB" id="A0A445N3J5"/>
<dbReference type="GO" id="GO:0016020">
    <property type="term" value="C:membrane"/>
    <property type="evidence" value="ECO:0007669"/>
    <property type="project" value="TreeGrafter"/>
</dbReference>
<dbReference type="Pfam" id="PF04879">
    <property type="entry name" value="Molybdop_Fe4S4"/>
    <property type="match status" value="1"/>
</dbReference>
<keyword evidence="4" id="KW-0408">Iron</keyword>
<evidence type="ECO:0000256" key="2">
    <source>
        <dbReference type="ARBA" id="ARBA00022723"/>
    </source>
</evidence>
<dbReference type="InterPro" id="IPR006963">
    <property type="entry name" value="Mopterin_OxRdtase_4Fe-4S_dom"/>
</dbReference>
<dbReference type="GO" id="GO:0022904">
    <property type="term" value="P:respiratory electron transport chain"/>
    <property type="evidence" value="ECO:0007669"/>
    <property type="project" value="TreeGrafter"/>
</dbReference>
<dbReference type="InterPro" id="IPR050123">
    <property type="entry name" value="Prok_molybdopt-oxidoreductase"/>
</dbReference>
<dbReference type="Pfam" id="PF00384">
    <property type="entry name" value="Molybdopterin"/>
    <property type="match status" value="1"/>
</dbReference>
<dbReference type="SMART" id="SM00926">
    <property type="entry name" value="Molybdop_Fe4S4"/>
    <property type="match status" value="1"/>
</dbReference>
<sequence length="135" mass="15226">MDYRTVLTTCTHCGCGCNFYLEVLDGKVIGTIPCKTSPTNEGKLCIKGWNVHEFIQSEKRLTQPLLRKDGELKEVSWDEALDFTAKRLREIKDTHGADSIGFLTSARVTNEENYLLQKFCRAAIGTNNVDHCARL</sequence>
<keyword evidence="2" id="KW-0479">Metal-binding</keyword>
<dbReference type="PROSITE" id="PS51669">
    <property type="entry name" value="4FE4S_MOW_BIS_MGD"/>
    <property type="match status" value="1"/>
</dbReference>
<proteinExistence type="predicted"/>
<dbReference type="GO" id="GO:0046872">
    <property type="term" value="F:metal ion binding"/>
    <property type="evidence" value="ECO:0007669"/>
    <property type="project" value="UniProtKB-KW"/>
</dbReference>
<keyword evidence="5" id="KW-0411">Iron-sulfur</keyword>
<evidence type="ECO:0000256" key="1">
    <source>
        <dbReference type="ARBA" id="ARBA00022485"/>
    </source>
</evidence>
<dbReference type="PANTHER" id="PTHR43105">
    <property type="entry name" value="RESPIRATORY NITRATE REDUCTASE"/>
    <property type="match status" value="1"/>
</dbReference>
<reference evidence="7" key="1">
    <citation type="submission" date="2018-01" db="EMBL/GenBank/DDBJ databases">
        <authorList>
            <person name="Regsiter A."/>
            <person name="William W."/>
        </authorList>
    </citation>
    <scope>NUCLEOTIDE SEQUENCE</scope>
    <source>
        <strain evidence="7">TRIP AH-1</strain>
    </source>
</reference>
<dbReference type="InterPro" id="IPR006656">
    <property type="entry name" value="Mopterin_OxRdtase"/>
</dbReference>
<organism evidence="7">
    <name type="scientific">uncultured Desulfobacterium sp</name>
    <dbReference type="NCBI Taxonomy" id="201089"/>
    <lineage>
        <taxon>Bacteria</taxon>
        <taxon>Pseudomonadati</taxon>
        <taxon>Thermodesulfobacteriota</taxon>
        <taxon>Desulfobacteria</taxon>
        <taxon>Desulfobacterales</taxon>
        <taxon>Desulfobacteriaceae</taxon>
        <taxon>Desulfobacterium</taxon>
        <taxon>environmental samples</taxon>
    </lineage>
</organism>
<dbReference type="GO" id="GO:0003954">
    <property type="term" value="F:NADH dehydrogenase activity"/>
    <property type="evidence" value="ECO:0007669"/>
    <property type="project" value="TreeGrafter"/>
</dbReference>
<evidence type="ECO:0000256" key="4">
    <source>
        <dbReference type="ARBA" id="ARBA00023004"/>
    </source>
</evidence>
<evidence type="ECO:0000259" key="6">
    <source>
        <dbReference type="PROSITE" id="PS51669"/>
    </source>
</evidence>
<protein>
    <submittedName>
        <fullName evidence="7">Molybdopterin oxidoreductase Fe4s4 region</fullName>
    </submittedName>
</protein>
<evidence type="ECO:0000256" key="3">
    <source>
        <dbReference type="ARBA" id="ARBA00023002"/>
    </source>
</evidence>
<keyword evidence="3" id="KW-0560">Oxidoreductase</keyword>
<dbReference type="Gene3D" id="3.40.50.740">
    <property type="match status" value="1"/>
</dbReference>
<dbReference type="PANTHER" id="PTHR43105:SF14">
    <property type="entry name" value="FORMATE DEHYDROGENASE H"/>
    <property type="match status" value="1"/>
</dbReference>
<name>A0A445N3J5_9BACT</name>
<evidence type="ECO:0000256" key="5">
    <source>
        <dbReference type="ARBA" id="ARBA00023014"/>
    </source>
</evidence>
<dbReference type="SUPFAM" id="SSF53706">
    <property type="entry name" value="Formate dehydrogenase/DMSO reductase, domains 1-3"/>
    <property type="match status" value="1"/>
</dbReference>
<evidence type="ECO:0000313" key="7">
    <source>
        <dbReference type="EMBL" id="SPD76264.1"/>
    </source>
</evidence>
<feature type="domain" description="4Fe-4S Mo/W bis-MGD-type" evidence="6">
    <location>
        <begin position="3"/>
        <end position="59"/>
    </location>
</feature>